<dbReference type="AlphaFoldDB" id="A0A1H5TWU5"/>
<dbReference type="Proteomes" id="UP000236736">
    <property type="component" value="Unassembled WGS sequence"/>
</dbReference>
<dbReference type="Pfam" id="PF19781">
    <property type="entry name" value="DUF6266"/>
    <property type="match status" value="1"/>
</dbReference>
<dbReference type="RefSeq" id="WP_103923670.1">
    <property type="nucleotide sequence ID" value="NZ_FNVR01000003.1"/>
</dbReference>
<evidence type="ECO:0000313" key="1">
    <source>
        <dbReference type="EMBL" id="SEF67220.1"/>
    </source>
</evidence>
<gene>
    <name evidence="1" type="ORF">SAMN03080598_00981</name>
</gene>
<protein>
    <submittedName>
        <fullName evidence="1">Uncharacterized protein</fullName>
    </submittedName>
</protein>
<keyword evidence="2" id="KW-1185">Reference proteome</keyword>
<dbReference type="InterPro" id="IPR046233">
    <property type="entry name" value="DUF6266"/>
</dbReference>
<dbReference type="OrthoDB" id="821958at2"/>
<organism evidence="1 2">
    <name type="scientific">Algoriphagus boritolerans DSM 17298 = JCM 18970</name>
    <dbReference type="NCBI Taxonomy" id="1120964"/>
    <lineage>
        <taxon>Bacteria</taxon>
        <taxon>Pseudomonadati</taxon>
        <taxon>Bacteroidota</taxon>
        <taxon>Cytophagia</taxon>
        <taxon>Cytophagales</taxon>
        <taxon>Cyclobacteriaceae</taxon>
        <taxon>Algoriphagus</taxon>
    </lineage>
</organism>
<sequence length="176" mass="20258">MRKSPLNERSQGMFAMVQKYLKTLRRAIAFGYQEYTVGASLPYHACVSYTRKNCFALDGKDYRIDPALIKVSRGSLMPPEDAKAEKVAEGIMFSWRNNSHISSAKLWDRAFIVIHDLDNTTVEWVDLGNTREKGEHLLKLDPHYLNKSWHAYLAFSQENAYSKKRTFSDSLYLGVI</sequence>
<name>A0A1H5TWU5_9BACT</name>
<reference evidence="2" key="1">
    <citation type="submission" date="2016-10" db="EMBL/GenBank/DDBJ databases">
        <authorList>
            <person name="Varghese N."/>
            <person name="Submissions S."/>
        </authorList>
    </citation>
    <scope>NUCLEOTIDE SEQUENCE [LARGE SCALE GENOMIC DNA]</scope>
    <source>
        <strain evidence="2">DSM 17298</strain>
    </source>
</reference>
<evidence type="ECO:0000313" key="2">
    <source>
        <dbReference type="Proteomes" id="UP000236736"/>
    </source>
</evidence>
<proteinExistence type="predicted"/>
<dbReference type="EMBL" id="FNVR01000003">
    <property type="protein sequence ID" value="SEF67220.1"/>
    <property type="molecule type" value="Genomic_DNA"/>
</dbReference>
<accession>A0A1H5TWU5</accession>